<organism evidence="1 2">
    <name type="scientific">Pristionchus entomophagus</name>
    <dbReference type="NCBI Taxonomy" id="358040"/>
    <lineage>
        <taxon>Eukaryota</taxon>
        <taxon>Metazoa</taxon>
        <taxon>Ecdysozoa</taxon>
        <taxon>Nematoda</taxon>
        <taxon>Chromadorea</taxon>
        <taxon>Rhabditida</taxon>
        <taxon>Rhabditina</taxon>
        <taxon>Diplogasteromorpha</taxon>
        <taxon>Diplogasteroidea</taxon>
        <taxon>Neodiplogasteridae</taxon>
        <taxon>Pristionchus</taxon>
    </lineage>
</organism>
<dbReference type="EMBL" id="BTSX01000004">
    <property type="protein sequence ID" value="GMS92443.1"/>
    <property type="molecule type" value="Genomic_DNA"/>
</dbReference>
<protein>
    <submittedName>
        <fullName evidence="1">Uncharacterized protein</fullName>
    </submittedName>
</protein>
<sequence length="122" mass="12717">LACFVASATACIPMRPTDVGIPATAKCKPYTAATASDIVGNESFLTTGAMINAFEITCPGMADVVFLDTRDGGGNPKFPATSQSKAACIDERWQAVNPDGSTFELETPPNSWTEPVVVACAK</sequence>
<name>A0AAV5TFY2_9BILA</name>
<evidence type="ECO:0000313" key="2">
    <source>
        <dbReference type="Proteomes" id="UP001432027"/>
    </source>
</evidence>
<dbReference type="AlphaFoldDB" id="A0AAV5TFY2"/>
<reference evidence="1" key="1">
    <citation type="submission" date="2023-10" db="EMBL/GenBank/DDBJ databases">
        <title>Genome assembly of Pristionchus species.</title>
        <authorList>
            <person name="Yoshida K."/>
            <person name="Sommer R.J."/>
        </authorList>
    </citation>
    <scope>NUCLEOTIDE SEQUENCE</scope>
    <source>
        <strain evidence="1">RS0144</strain>
    </source>
</reference>
<comment type="caution">
    <text evidence="1">The sequence shown here is derived from an EMBL/GenBank/DDBJ whole genome shotgun (WGS) entry which is preliminary data.</text>
</comment>
<dbReference type="Proteomes" id="UP001432027">
    <property type="component" value="Unassembled WGS sequence"/>
</dbReference>
<feature type="non-terminal residue" evidence="1">
    <location>
        <position position="1"/>
    </location>
</feature>
<proteinExistence type="predicted"/>
<gene>
    <name evidence="1" type="ORF">PENTCL1PPCAC_14618</name>
</gene>
<accession>A0AAV5TFY2</accession>
<evidence type="ECO:0000313" key="1">
    <source>
        <dbReference type="EMBL" id="GMS92443.1"/>
    </source>
</evidence>
<keyword evidence="2" id="KW-1185">Reference proteome</keyword>